<evidence type="ECO:0000313" key="7">
    <source>
        <dbReference type="EMBL" id="MCW6511343.1"/>
    </source>
</evidence>
<dbReference type="PANTHER" id="PTHR30250">
    <property type="entry name" value="PST FAMILY PREDICTED COLANIC ACID TRANSPORTER"/>
    <property type="match status" value="1"/>
</dbReference>
<feature type="transmembrane region" description="Helical" evidence="6">
    <location>
        <begin position="102"/>
        <end position="123"/>
    </location>
</feature>
<evidence type="ECO:0000256" key="6">
    <source>
        <dbReference type="SAM" id="Phobius"/>
    </source>
</evidence>
<dbReference type="EMBL" id="JAMOIM010000024">
    <property type="protein sequence ID" value="MCW6511343.1"/>
    <property type="molecule type" value="Genomic_DNA"/>
</dbReference>
<evidence type="ECO:0000256" key="1">
    <source>
        <dbReference type="ARBA" id="ARBA00004651"/>
    </source>
</evidence>
<sequence length="487" mass="51074">MAADVGSQELRGEAQAASRWEFAKVLRNASYLMVAQVATRIAGFAYVLLLARVLPEAQFGLLNLALSVLLIADMIADLGLSRLTIRDLSRDGTAPEPIVARLLSLRLILSSLTYVVMITVAWRLSGADLFASILMIAGLSLLPSGLATILESVLHAQQRFSIVALARGCLSLGQVGLGISVLLAGGGVEAVAATFALAYGGFFAALAWALTRSGLRLRLTLDAAFSRKWMVAAVPFALVGVIFALNLRVELLVLGWFADAGGIATYGMGLKVVEAALLATLALGTALTPLFSRYYAQSRPQLVALYLRSLGFAFLLTIPASLVAMVTVPPVLRLLLPSAYDPVGPLLHIVFAGFPFWVAYYLNASLLLGTDRQIHATAVLGGALAVQLVVSLILIPPLGATGAAGAFAVSGCLSWLGTTVYVERLLGLGTALAGIVGRPFAGGAASIALVLAGSDWCLPLGLAVFTLVMMTDRSVRALVLRHRPSPN</sequence>
<dbReference type="InterPro" id="IPR002797">
    <property type="entry name" value="Polysacc_synth"/>
</dbReference>
<name>A0AA42CL88_9HYPH</name>
<evidence type="ECO:0000256" key="4">
    <source>
        <dbReference type="ARBA" id="ARBA00022989"/>
    </source>
</evidence>
<accession>A0AA42CL88</accession>
<gene>
    <name evidence="7" type="ORF">M8523_25505</name>
</gene>
<feature type="transmembrane region" description="Helical" evidence="6">
    <location>
        <begin position="270"/>
        <end position="291"/>
    </location>
</feature>
<reference evidence="7" key="1">
    <citation type="submission" date="2022-05" db="EMBL/GenBank/DDBJ databases">
        <authorList>
            <person name="Pankratov T."/>
        </authorList>
    </citation>
    <scope>NUCLEOTIDE SEQUENCE</scope>
    <source>
        <strain evidence="7">BP6-180914</strain>
    </source>
</reference>
<comment type="caution">
    <text evidence="7">The sequence shown here is derived from an EMBL/GenBank/DDBJ whole genome shotgun (WGS) entry which is preliminary data.</text>
</comment>
<feature type="transmembrane region" description="Helical" evidence="6">
    <location>
        <begin position="346"/>
        <end position="362"/>
    </location>
</feature>
<dbReference type="AlphaFoldDB" id="A0AA42CL88"/>
<keyword evidence="5 6" id="KW-0472">Membrane</keyword>
<proteinExistence type="predicted"/>
<feature type="transmembrane region" description="Helical" evidence="6">
    <location>
        <begin position="162"/>
        <end position="184"/>
    </location>
</feature>
<keyword evidence="4 6" id="KW-1133">Transmembrane helix</keyword>
<feature type="transmembrane region" description="Helical" evidence="6">
    <location>
        <begin position="190"/>
        <end position="210"/>
    </location>
</feature>
<feature type="transmembrane region" description="Helical" evidence="6">
    <location>
        <begin position="231"/>
        <end position="258"/>
    </location>
</feature>
<dbReference type="Pfam" id="PF01943">
    <property type="entry name" value="Polysacc_synt"/>
    <property type="match status" value="1"/>
</dbReference>
<organism evidence="7 8">
    <name type="scientific">Lichenifustis flavocetrariae</name>
    <dbReference type="NCBI Taxonomy" id="2949735"/>
    <lineage>
        <taxon>Bacteria</taxon>
        <taxon>Pseudomonadati</taxon>
        <taxon>Pseudomonadota</taxon>
        <taxon>Alphaproteobacteria</taxon>
        <taxon>Hyphomicrobiales</taxon>
        <taxon>Lichenihabitantaceae</taxon>
        <taxon>Lichenifustis</taxon>
    </lineage>
</organism>
<comment type="subcellular location">
    <subcellularLocation>
        <location evidence="1">Cell membrane</location>
        <topology evidence="1">Multi-pass membrane protein</topology>
    </subcellularLocation>
</comment>
<evidence type="ECO:0000313" key="8">
    <source>
        <dbReference type="Proteomes" id="UP001165667"/>
    </source>
</evidence>
<feature type="transmembrane region" description="Helical" evidence="6">
    <location>
        <begin position="129"/>
        <end position="150"/>
    </location>
</feature>
<evidence type="ECO:0000256" key="3">
    <source>
        <dbReference type="ARBA" id="ARBA00022692"/>
    </source>
</evidence>
<dbReference type="RefSeq" id="WP_282587719.1">
    <property type="nucleotide sequence ID" value="NZ_JAMOIM010000024.1"/>
</dbReference>
<dbReference type="InterPro" id="IPR050833">
    <property type="entry name" value="Poly_Biosynth_Transport"/>
</dbReference>
<dbReference type="Proteomes" id="UP001165667">
    <property type="component" value="Unassembled WGS sequence"/>
</dbReference>
<feature type="transmembrane region" description="Helical" evidence="6">
    <location>
        <begin position="29"/>
        <end position="49"/>
    </location>
</feature>
<feature type="transmembrane region" description="Helical" evidence="6">
    <location>
        <begin position="61"/>
        <end position="81"/>
    </location>
</feature>
<keyword evidence="2" id="KW-1003">Cell membrane</keyword>
<keyword evidence="8" id="KW-1185">Reference proteome</keyword>
<feature type="transmembrane region" description="Helical" evidence="6">
    <location>
        <begin position="447"/>
        <end position="468"/>
    </location>
</feature>
<protein>
    <submittedName>
        <fullName evidence="7">Oligosaccharide flippase family protein</fullName>
    </submittedName>
</protein>
<evidence type="ECO:0000256" key="5">
    <source>
        <dbReference type="ARBA" id="ARBA00023136"/>
    </source>
</evidence>
<keyword evidence="3 6" id="KW-0812">Transmembrane</keyword>
<evidence type="ECO:0000256" key="2">
    <source>
        <dbReference type="ARBA" id="ARBA00022475"/>
    </source>
</evidence>
<dbReference type="GO" id="GO:0005886">
    <property type="term" value="C:plasma membrane"/>
    <property type="evidence" value="ECO:0007669"/>
    <property type="project" value="UniProtKB-SubCell"/>
</dbReference>
<dbReference type="PANTHER" id="PTHR30250:SF11">
    <property type="entry name" value="O-ANTIGEN TRANSPORTER-RELATED"/>
    <property type="match status" value="1"/>
</dbReference>
<feature type="transmembrane region" description="Helical" evidence="6">
    <location>
        <begin position="425"/>
        <end position="441"/>
    </location>
</feature>
<feature type="transmembrane region" description="Helical" evidence="6">
    <location>
        <begin position="303"/>
        <end position="326"/>
    </location>
</feature>